<accession>A0A0C9Z8K3</accession>
<evidence type="ECO:0000313" key="3">
    <source>
        <dbReference type="Proteomes" id="UP000054018"/>
    </source>
</evidence>
<reference evidence="2 3" key="1">
    <citation type="submission" date="2014-04" db="EMBL/GenBank/DDBJ databases">
        <authorList>
            <consortium name="DOE Joint Genome Institute"/>
            <person name="Kuo A."/>
            <person name="Kohler A."/>
            <person name="Costa M.D."/>
            <person name="Nagy L.G."/>
            <person name="Floudas D."/>
            <person name="Copeland A."/>
            <person name="Barry K.W."/>
            <person name="Cichocki N."/>
            <person name="Veneault-Fourrey C."/>
            <person name="LaButti K."/>
            <person name="Lindquist E.A."/>
            <person name="Lipzen A."/>
            <person name="Lundell T."/>
            <person name="Morin E."/>
            <person name="Murat C."/>
            <person name="Sun H."/>
            <person name="Tunlid A."/>
            <person name="Henrissat B."/>
            <person name="Grigoriev I.V."/>
            <person name="Hibbett D.S."/>
            <person name="Martin F."/>
            <person name="Nordberg H.P."/>
            <person name="Cantor M.N."/>
            <person name="Hua S.X."/>
        </authorList>
    </citation>
    <scope>NUCLEOTIDE SEQUENCE [LARGE SCALE GENOMIC DNA]</scope>
    <source>
        <strain evidence="2 3">441</strain>
    </source>
</reference>
<dbReference type="EMBL" id="KN833864">
    <property type="protein sequence ID" value="KIK16208.1"/>
    <property type="molecule type" value="Genomic_DNA"/>
</dbReference>
<dbReference type="OrthoDB" id="2418900at2759"/>
<evidence type="ECO:0000259" key="1">
    <source>
        <dbReference type="Pfam" id="PF20722"/>
    </source>
</evidence>
<dbReference type="Pfam" id="PF20722">
    <property type="entry name" value="DUF6830"/>
    <property type="match status" value="1"/>
</dbReference>
<dbReference type="InterPro" id="IPR041078">
    <property type="entry name" value="Plavaka"/>
</dbReference>
<organism evidence="2 3">
    <name type="scientific">Pisolithus microcarpus 441</name>
    <dbReference type="NCBI Taxonomy" id="765257"/>
    <lineage>
        <taxon>Eukaryota</taxon>
        <taxon>Fungi</taxon>
        <taxon>Dikarya</taxon>
        <taxon>Basidiomycota</taxon>
        <taxon>Agaricomycotina</taxon>
        <taxon>Agaricomycetes</taxon>
        <taxon>Agaricomycetidae</taxon>
        <taxon>Boletales</taxon>
        <taxon>Sclerodermatineae</taxon>
        <taxon>Pisolithaceae</taxon>
        <taxon>Pisolithus</taxon>
    </lineage>
</organism>
<dbReference type="HOGENOM" id="CLU_006344_10_2_1"/>
<protein>
    <recommendedName>
        <fullName evidence="1">DUF6830 domain-containing protein</fullName>
    </recommendedName>
</protein>
<feature type="non-terminal residue" evidence="2">
    <location>
        <position position="1"/>
    </location>
</feature>
<dbReference type="Pfam" id="PF18759">
    <property type="entry name" value="Plavaka"/>
    <property type="match status" value="2"/>
</dbReference>
<proteinExistence type="predicted"/>
<dbReference type="Proteomes" id="UP000054018">
    <property type="component" value="Unassembled WGS sequence"/>
</dbReference>
<gene>
    <name evidence="2" type="ORF">PISMIDRAFT_82959</name>
</gene>
<sequence>VFRGTGEIFDGGQTFLARFRLDIYASRHQQNLYYPFASLGDWEIVNFLLTSRLSMRAIDEFLSLHLTNSLPLSFSTAKELRSRAEILPSGPRWNARVVPTTHPTKSPVTLYYHDSLDCVESLFNHPLFVQTMDYLPFRLFTTAERIVRVFTEWMSSDGAWDLQLKFPEGSTLCSVILSSDKTHITNMCSGKVAHPLLISLANICMDIRNKGSSHAFLLLALMPIPAFTHPATQICSVLEARLFHHCLDIVLEPLKQAARFGRMMSDPVGNLRYCFTPLVSYIVDTPEACMLACDFRLSGVLHPFWRDWLYADPSQFLTPEALHHWHRQFWDHDMQWCKHALGAGELDFRFSVLPPIAGFRHFNQGVTKLKQVGGRTQRDAQRYIVVVIAGFPQVDVVIAVRALMEFRYLAQAPAITSQTHDHISAAFKTFHDHKHAIIDAGLRRGQTTGAALDHWEIPKLEFMQSVAPSIHQVGAVIQWSADTTEHAHIEVVKDPVTTTNNQNYDSQICHTLDRDEKCRLFSTAVSLSERTDTHNSLAGDDSETDVLDHSDPNMADSAGDDAIGNILQDLWSSDRSPICFFDSAEKLSNAPLGSVPRPLRTLAIGRTTLRLNYKPSIHRISINDAADTFSLPDLRGALSDYLNREGSFCQNFHSFGHQRRSSPNSPLPFNDLHIWFKVRVQQRTY</sequence>
<keyword evidence="3" id="KW-1185">Reference proteome</keyword>
<feature type="non-terminal residue" evidence="2">
    <location>
        <position position="685"/>
    </location>
</feature>
<evidence type="ECO:0000313" key="2">
    <source>
        <dbReference type="EMBL" id="KIK16208.1"/>
    </source>
</evidence>
<dbReference type="AlphaFoldDB" id="A0A0C9Z8K3"/>
<dbReference type="InterPro" id="IPR049233">
    <property type="entry name" value="DUF6830"/>
</dbReference>
<name>A0A0C9Z8K3_9AGAM</name>
<reference evidence="3" key="2">
    <citation type="submission" date="2015-01" db="EMBL/GenBank/DDBJ databases">
        <title>Evolutionary Origins and Diversification of the Mycorrhizal Mutualists.</title>
        <authorList>
            <consortium name="DOE Joint Genome Institute"/>
            <consortium name="Mycorrhizal Genomics Consortium"/>
            <person name="Kohler A."/>
            <person name="Kuo A."/>
            <person name="Nagy L.G."/>
            <person name="Floudas D."/>
            <person name="Copeland A."/>
            <person name="Barry K.W."/>
            <person name="Cichocki N."/>
            <person name="Veneault-Fourrey C."/>
            <person name="LaButti K."/>
            <person name="Lindquist E.A."/>
            <person name="Lipzen A."/>
            <person name="Lundell T."/>
            <person name="Morin E."/>
            <person name="Murat C."/>
            <person name="Riley R."/>
            <person name="Ohm R."/>
            <person name="Sun H."/>
            <person name="Tunlid A."/>
            <person name="Henrissat B."/>
            <person name="Grigoriev I.V."/>
            <person name="Hibbett D.S."/>
            <person name="Martin F."/>
        </authorList>
    </citation>
    <scope>NUCLEOTIDE SEQUENCE [LARGE SCALE GENOMIC DNA]</scope>
    <source>
        <strain evidence="3">441</strain>
    </source>
</reference>
<feature type="domain" description="DUF6830" evidence="1">
    <location>
        <begin position="580"/>
        <end position="685"/>
    </location>
</feature>